<dbReference type="EMBL" id="PXYW01000113">
    <property type="protein sequence ID" value="PSR27149.1"/>
    <property type="molecule type" value="Genomic_DNA"/>
</dbReference>
<dbReference type="InterPro" id="IPR040607">
    <property type="entry name" value="ALP_N"/>
</dbReference>
<evidence type="ECO:0000313" key="3">
    <source>
        <dbReference type="EMBL" id="PSR27149.1"/>
    </source>
</evidence>
<dbReference type="Pfam" id="PF21522">
    <property type="entry name" value="MreB-like_C"/>
    <property type="match status" value="1"/>
</dbReference>
<reference evidence="3 4" key="1">
    <citation type="journal article" date="2014" name="BMC Genomics">
        <title>Comparison of environmental and isolate Sulfobacillus genomes reveals diverse carbon, sulfur, nitrogen, and hydrogen metabolisms.</title>
        <authorList>
            <person name="Justice N.B."/>
            <person name="Norman A."/>
            <person name="Brown C.T."/>
            <person name="Singh A."/>
            <person name="Thomas B.C."/>
            <person name="Banfield J.F."/>
        </authorList>
    </citation>
    <scope>NUCLEOTIDE SEQUENCE [LARGE SCALE GENOMIC DNA]</scope>
    <source>
        <strain evidence="3">AMDSBA4</strain>
    </source>
</reference>
<comment type="caution">
    <text evidence="3">The sequence shown here is derived from an EMBL/GenBank/DDBJ whole genome shotgun (WGS) entry which is preliminary data.</text>
</comment>
<dbReference type="Pfam" id="PF17989">
    <property type="entry name" value="ALP_N"/>
    <property type="match status" value="1"/>
</dbReference>
<name>A0A2T2WY34_9FIRM</name>
<sequence>MDHFPGFWVVLYLWQPKACFFVHRMNCVVSPVQTSQIAHSHQKKAEFRMDMSYRIAIDCGHGFVKGLMAYQPRLLMPSLIVSADETSDTGHIVASESLDRVQWTGQPQYRYRVGETAALDASSLFSRNKAQDRLTRDLTVIAIDRLLPPEVLAARIQLAVGLPLTWYHTMHQAVADSLTGDVRVNQRQLRLHTVVFPQGIAAVLTVIPPGSPSGLYGVVDVGYRTVDFLIVEVPDHAPPRLMGSWAGTVELGIAQAMQQLSNQINDQWQVDYAPHELATKLTITVRGKQQSIQVERQKALSQWQERVTERIQTVWAPILSRLQSLIVVGGAASILAGTVIGTMPVTIAPESQWANVQGYLQTLESGQ</sequence>
<evidence type="ECO:0000259" key="2">
    <source>
        <dbReference type="Pfam" id="PF21522"/>
    </source>
</evidence>
<dbReference type="Proteomes" id="UP000242972">
    <property type="component" value="Unassembled WGS sequence"/>
</dbReference>
<dbReference type="Gene3D" id="3.30.420.40">
    <property type="match status" value="2"/>
</dbReference>
<evidence type="ECO:0000259" key="1">
    <source>
        <dbReference type="Pfam" id="PF17989"/>
    </source>
</evidence>
<gene>
    <name evidence="3" type="ORF">C7B46_19605</name>
</gene>
<dbReference type="AlphaFoldDB" id="A0A2T2WY34"/>
<accession>A0A2T2WY34</accession>
<proteinExistence type="predicted"/>
<feature type="domain" description="Actin-like protein N-terminal" evidence="1">
    <location>
        <begin position="56"/>
        <end position="199"/>
    </location>
</feature>
<dbReference type="CDD" id="cd24025">
    <property type="entry name" value="ASKHA_NBD_ParM_pCBH-like"/>
    <property type="match status" value="1"/>
</dbReference>
<protein>
    <submittedName>
        <fullName evidence="3">Uncharacterized protein</fullName>
    </submittedName>
</protein>
<dbReference type="InterPro" id="IPR043129">
    <property type="entry name" value="ATPase_NBD"/>
</dbReference>
<dbReference type="SUPFAM" id="SSF53067">
    <property type="entry name" value="Actin-like ATPase domain"/>
    <property type="match status" value="2"/>
</dbReference>
<dbReference type="InterPro" id="IPR049067">
    <property type="entry name" value="MreB-like_C"/>
</dbReference>
<evidence type="ECO:0000313" key="4">
    <source>
        <dbReference type="Proteomes" id="UP000242972"/>
    </source>
</evidence>
<organism evidence="3 4">
    <name type="scientific">Sulfobacillus benefaciens</name>
    <dbReference type="NCBI Taxonomy" id="453960"/>
    <lineage>
        <taxon>Bacteria</taxon>
        <taxon>Bacillati</taxon>
        <taxon>Bacillota</taxon>
        <taxon>Clostridia</taxon>
        <taxon>Eubacteriales</taxon>
        <taxon>Clostridiales Family XVII. Incertae Sedis</taxon>
        <taxon>Sulfobacillus</taxon>
    </lineage>
</organism>
<feature type="domain" description="Actin homologue MreB-like C-terminal" evidence="2">
    <location>
        <begin position="218"/>
        <end position="336"/>
    </location>
</feature>